<evidence type="ECO:0000259" key="2">
    <source>
        <dbReference type="PROSITE" id="PS51176"/>
    </source>
</evidence>
<gene>
    <name evidence="3" type="ORF">AMQ74_00764</name>
</gene>
<dbReference type="InterPro" id="IPR003099">
    <property type="entry name" value="Prephen_DH"/>
</dbReference>
<dbReference type="SUPFAM" id="SSF48179">
    <property type="entry name" value="6-phosphogluconate dehydrogenase C-terminal domain-like"/>
    <property type="match status" value="1"/>
</dbReference>
<dbReference type="Gene3D" id="3.40.50.720">
    <property type="entry name" value="NAD(P)-binding Rossmann-like Domain"/>
    <property type="match status" value="1"/>
</dbReference>
<dbReference type="InterPro" id="IPR050812">
    <property type="entry name" value="Preph/Arog_dehydrog"/>
</dbReference>
<proteinExistence type="predicted"/>
<comment type="caution">
    <text evidence="3">The sequence shown here is derived from an EMBL/GenBank/DDBJ whole genome shotgun (WGS) entry which is preliminary data.</text>
</comment>
<dbReference type="InterPro" id="IPR036291">
    <property type="entry name" value="NAD(P)-bd_dom_sf"/>
</dbReference>
<dbReference type="SUPFAM" id="SSF51735">
    <property type="entry name" value="NAD(P)-binding Rossmann-fold domains"/>
    <property type="match status" value="1"/>
</dbReference>
<dbReference type="PANTHER" id="PTHR21363">
    <property type="entry name" value="PREPHENATE DEHYDROGENASE"/>
    <property type="match status" value="1"/>
</dbReference>
<evidence type="ECO:0000313" key="3">
    <source>
        <dbReference type="EMBL" id="KYC52376.1"/>
    </source>
</evidence>
<organism evidence="3 4">
    <name type="scientific">Candidatus Methanofastidiosum methylothiophilum</name>
    <dbReference type="NCBI Taxonomy" id="1705564"/>
    <lineage>
        <taxon>Archaea</taxon>
        <taxon>Methanobacteriati</taxon>
        <taxon>Methanobacteriota</taxon>
        <taxon>Stenosarchaea group</taxon>
        <taxon>Candidatus Methanofastidiosia</taxon>
        <taxon>Candidatus Methanofastidiosales</taxon>
        <taxon>Candidatus Methanofastidiosaceae</taxon>
        <taxon>Candidatus Methanofastidiosum</taxon>
    </lineage>
</organism>
<dbReference type="InterPro" id="IPR008927">
    <property type="entry name" value="6-PGluconate_DH-like_C_sf"/>
</dbReference>
<reference evidence="3 4" key="1">
    <citation type="journal article" date="2016" name="ISME J.">
        <title>Chasing the elusive Euryarchaeota class WSA2: genomes reveal a uniquely fastidious methyl-reducing methanogen.</title>
        <authorList>
            <person name="Nobu M.K."/>
            <person name="Narihiro T."/>
            <person name="Kuroda K."/>
            <person name="Mei R."/>
            <person name="Liu W.T."/>
        </authorList>
    </citation>
    <scope>NUCLEOTIDE SEQUENCE [LARGE SCALE GENOMIC DNA]</scope>
    <source>
        <strain evidence="3">U1lsi0528_Bin089</strain>
    </source>
</reference>
<dbReference type="InterPro" id="IPR046826">
    <property type="entry name" value="PDH_N"/>
</dbReference>
<dbReference type="EMBL" id="LNGD01000033">
    <property type="protein sequence ID" value="KYC52376.1"/>
    <property type="molecule type" value="Genomic_DNA"/>
</dbReference>
<evidence type="ECO:0000256" key="1">
    <source>
        <dbReference type="ARBA" id="ARBA00023002"/>
    </source>
</evidence>
<name>A0A150J583_9EURY</name>
<dbReference type="InterPro" id="IPR046825">
    <property type="entry name" value="PDH_C"/>
</dbReference>
<sequence>MTAIGIIGGTGKLGSLFKKIFEDEGFQVLVSSRSTALSKEELIRKSDVVIVSVPIESTIAVIREIAPFMSERKILMDLTSLKVGPINEMLKSKADVLGAHPLFAPSIGDIRGQTIILCPERITNKAHYQNILSTLEKRGAHLLEMSAEEHDKMMAVIQGLTHFSAIVLCHSLKDLDFDVRKSFECTSPVYRLTLDMAGRILNQEPNLYADISLLNPKTPEVLSQYIKTAEALFKRIEEKDRSGFIQFFEEASEYLGDFTEKAEKESNLLIKRMVEEE</sequence>
<dbReference type="Pfam" id="PF02153">
    <property type="entry name" value="PDH_N"/>
    <property type="match status" value="1"/>
</dbReference>
<dbReference type="Pfam" id="PF20463">
    <property type="entry name" value="PDH_C"/>
    <property type="match status" value="1"/>
</dbReference>
<dbReference type="GO" id="GO:0006571">
    <property type="term" value="P:tyrosine biosynthetic process"/>
    <property type="evidence" value="ECO:0007669"/>
    <property type="project" value="InterPro"/>
</dbReference>
<dbReference type="AlphaFoldDB" id="A0A150J583"/>
<dbReference type="PROSITE" id="PS51176">
    <property type="entry name" value="PDH_ADH"/>
    <property type="match status" value="1"/>
</dbReference>
<dbReference type="PANTHER" id="PTHR21363:SF0">
    <property type="entry name" value="PREPHENATE DEHYDROGENASE [NADP(+)]"/>
    <property type="match status" value="1"/>
</dbReference>
<evidence type="ECO:0000313" key="4">
    <source>
        <dbReference type="Proteomes" id="UP000075578"/>
    </source>
</evidence>
<dbReference type="Gene3D" id="1.10.3660.10">
    <property type="entry name" value="6-phosphogluconate dehydrogenase C-terminal like domain"/>
    <property type="match status" value="1"/>
</dbReference>
<dbReference type="Proteomes" id="UP000075578">
    <property type="component" value="Unassembled WGS sequence"/>
</dbReference>
<protein>
    <submittedName>
        <fullName evidence="3">Prephenate dehydrogenase</fullName>
    </submittedName>
</protein>
<feature type="domain" description="Prephenate/arogenate dehydrogenase" evidence="2">
    <location>
        <begin position="2"/>
        <end position="266"/>
    </location>
</feature>
<dbReference type="GO" id="GO:0008977">
    <property type="term" value="F:prephenate dehydrogenase (NAD+) activity"/>
    <property type="evidence" value="ECO:0007669"/>
    <property type="project" value="InterPro"/>
</dbReference>
<accession>A0A150J583</accession>
<keyword evidence="1" id="KW-0560">Oxidoreductase</keyword>
<dbReference type="GO" id="GO:0070403">
    <property type="term" value="F:NAD+ binding"/>
    <property type="evidence" value="ECO:0007669"/>
    <property type="project" value="InterPro"/>
</dbReference>
<dbReference type="GO" id="GO:0004665">
    <property type="term" value="F:prephenate dehydrogenase (NADP+) activity"/>
    <property type="evidence" value="ECO:0007669"/>
    <property type="project" value="InterPro"/>
</dbReference>